<feature type="signal peptide" evidence="2">
    <location>
        <begin position="1"/>
        <end position="25"/>
    </location>
</feature>
<feature type="non-terminal residue" evidence="3">
    <location>
        <position position="1"/>
    </location>
</feature>
<organism evidence="3">
    <name type="scientific">Phakopsora pachyrhizi</name>
    <name type="common">Asian soybean rust disease fungus</name>
    <dbReference type="NCBI Taxonomy" id="170000"/>
    <lineage>
        <taxon>Eukaryota</taxon>
        <taxon>Fungi</taxon>
        <taxon>Dikarya</taxon>
        <taxon>Basidiomycota</taxon>
        <taxon>Pucciniomycotina</taxon>
        <taxon>Pucciniomycetes</taxon>
        <taxon>Pucciniales</taxon>
        <taxon>Phakopsoraceae</taxon>
        <taxon>Phakopsora</taxon>
    </lineage>
</organism>
<sequence length="301" mass="33472">MYSKISNLSILLVTSSFIFLNCADCFTTNFQSRTSEYKPASNSVQNVTIKDSGDKKYFPVRFVTVYAPASQHQATSSDQNISQVTKGENVTSTPSNEKQRDTVYVNESEVGNLIPMATQGILDEVYVMNRELDWTNNEFPIYNSTGGIAYTITNKINGSQLAESQFAIIGPDRWLVLTSDTKSGLCGFSNEYSSSDHVLYSLRPRLFMPDRWYLSGDLVSPLKDHAYEFRRGALSFEGDILTLGTHTRHAKISNGKLAQGWIDKKIPGGRTISVFTDGTIPLPNLISLIVISVTRIKKCGF</sequence>
<feature type="compositionally biased region" description="Polar residues" evidence="1">
    <location>
        <begin position="74"/>
        <end position="96"/>
    </location>
</feature>
<name>A0A142KWI0_PHAPC</name>
<evidence type="ECO:0000256" key="2">
    <source>
        <dbReference type="SAM" id="SignalP"/>
    </source>
</evidence>
<feature type="region of interest" description="Disordered" evidence="1">
    <location>
        <begin position="74"/>
        <end position="99"/>
    </location>
</feature>
<dbReference type="EMBL" id="KU695179">
    <property type="protein sequence ID" value="AMS24300.1"/>
    <property type="molecule type" value="mRNA"/>
</dbReference>
<accession>A0A142KWI0</accession>
<evidence type="ECO:0000313" key="3">
    <source>
        <dbReference type="EMBL" id="AMS24300.1"/>
    </source>
</evidence>
<protein>
    <submittedName>
        <fullName evidence="3">CSEP-29</fullName>
    </submittedName>
</protein>
<evidence type="ECO:0000256" key="1">
    <source>
        <dbReference type="SAM" id="MobiDB-lite"/>
    </source>
</evidence>
<keyword evidence="2" id="KW-0732">Signal</keyword>
<dbReference type="AlphaFoldDB" id="A0A142KWI0"/>
<proteinExistence type="evidence at transcript level"/>
<reference evidence="3" key="1">
    <citation type="journal article" date="2016" name="Front. Plant Sci.">
        <title>Identification of Phakopsora pachyrhizi Candidate Effectors with Virulence Activity in a Distantly Related Pathosystem.</title>
        <authorList>
            <person name="Kunjeti S.G."/>
            <person name="Iyer G."/>
            <person name="Johnson E."/>
            <person name="Li E."/>
            <person name="Broglie K.E."/>
            <person name="Rauscher G."/>
            <person name="Rairdan G.J."/>
        </authorList>
    </citation>
    <scope>NUCLEOTIDE SEQUENCE</scope>
    <source>
        <strain evidence="3">GA-05</strain>
    </source>
</reference>
<feature type="chain" id="PRO_5007499095" evidence="2">
    <location>
        <begin position="26"/>
        <end position="301"/>
    </location>
</feature>
<reference evidence="3" key="2">
    <citation type="submission" date="2016-02" db="EMBL/GenBank/DDBJ databases">
        <authorList>
            <person name="Wen L."/>
            <person name="He K."/>
            <person name="Yang H."/>
        </authorList>
    </citation>
    <scope>NUCLEOTIDE SEQUENCE</scope>
    <source>
        <strain evidence="3">GA-05</strain>
    </source>
</reference>